<reference evidence="2" key="1">
    <citation type="submission" date="2011-07" db="EMBL/GenBank/DDBJ databases">
        <title>Divergent evolution of antigenic variation in African trypanosomes.</title>
        <authorList>
            <person name="Jackson A.P."/>
            <person name="Berry A."/>
            <person name="Allison H.C."/>
            <person name="Burton P."/>
            <person name="Anderson J."/>
            <person name="Aslett M."/>
            <person name="Brown R."/>
            <person name="Corton N."/>
            <person name="Harris D."/>
            <person name="Hauser H."/>
            <person name="Gamble J."/>
            <person name="Gilderthorp R."/>
            <person name="McQuillan J."/>
            <person name="Quail M.A."/>
            <person name="Sanders M."/>
            <person name="Van Tonder A."/>
            <person name="Ginger M.L."/>
            <person name="Donelson J.E."/>
            <person name="Field M.C."/>
            <person name="Barry J.D."/>
            <person name="Berriman M."/>
            <person name="Hertz-Fowler C."/>
        </authorList>
    </citation>
    <scope>NUCLEOTIDE SEQUENCE [LARGE SCALE GENOMIC DNA]</scope>
    <source>
        <strain evidence="2">IL3000</strain>
    </source>
</reference>
<reference evidence="1 2" key="2">
    <citation type="journal article" date="2012" name="Proc. Natl. Acad. Sci. U.S.A.">
        <title>Antigenic diversity is generated by distinct evolutionary mechanisms in African trypanosome species.</title>
        <authorList>
            <person name="Jackson A.P."/>
            <person name="Berry A."/>
            <person name="Aslett M."/>
            <person name="Allison H.C."/>
            <person name="Burton P."/>
            <person name="Vavrova-Anderson J."/>
            <person name="Brown R."/>
            <person name="Browne H."/>
            <person name="Corton N."/>
            <person name="Hauser H."/>
            <person name="Gamble J."/>
            <person name="Gilderthorp R."/>
            <person name="Marcello L."/>
            <person name="McQuillan J."/>
            <person name="Otto T.D."/>
            <person name="Quail M.A."/>
            <person name="Sanders M.J."/>
            <person name="van Tonder A."/>
            <person name="Ginger M.L."/>
            <person name="Field M.C."/>
            <person name="Barry J.D."/>
            <person name="Hertz-Fowler C."/>
            <person name="Berriman M."/>
        </authorList>
    </citation>
    <scope>NUCLEOTIDE SEQUENCE [LARGE SCALE GENOMIC DNA]</scope>
    <source>
        <strain evidence="1 2">IL3000</strain>
    </source>
</reference>
<dbReference type="Proteomes" id="UP000000702">
    <property type="component" value="Unassembled WGS sequence"/>
</dbReference>
<dbReference type="EMBL" id="CAEQ01002750">
    <property type="protein sequence ID" value="CCD17545.1"/>
    <property type="molecule type" value="Genomic_DNA"/>
</dbReference>
<protein>
    <submittedName>
        <fullName evidence="1">WGS project CAEQ00000000 data, annotated contig 933</fullName>
    </submittedName>
</protein>
<dbReference type="VEuPathDB" id="TriTrypDB:TcIL3000_0_23590"/>
<comment type="caution">
    <text evidence="1">The sequence shown here is derived from an EMBL/GenBank/DDBJ whole genome shotgun (WGS) entry which is preliminary data.</text>
</comment>
<evidence type="ECO:0000313" key="1">
    <source>
        <dbReference type="EMBL" id="CCD17545.1"/>
    </source>
</evidence>
<accession>F9WJN8</accession>
<proteinExistence type="predicted"/>
<gene>
    <name evidence="1" type="ORF">TCIL3000_0_23590</name>
</gene>
<dbReference type="AlphaFoldDB" id="F9WJN8"/>
<sequence length="310" mass="35771">MHKTVCNSSRVIEKIRIIITETFWNDLAERKGVSAMILESLMARLIMASGVLGIDLFNYHFCIKTIRRHLNVLIQTRWDYPITLQQSTIRTLKRWVFHCLANKPQHPMRPYDIHSTYFRRYTICTDASMSGWGGIVYDNHTGGLSTYGGHWRRRTPSADIAELEALALLHTWKSWRVTLDPSFRRLSLAHVDEDSPTRDVVDGVPLEPTIHIRFMVDSTVLFWALTKRASRNHLVWRAIRPLLRNIATLATKTTITYTTSYVNSSNNSADELSRLRPLDTGKVYRSIIANNELGKEPVGMTWLDERYNPS</sequence>
<evidence type="ECO:0000313" key="2">
    <source>
        <dbReference type="Proteomes" id="UP000000702"/>
    </source>
</evidence>
<organism evidence="1 2">
    <name type="scientific">Trypanosoma congolense (strain IL3000)</name>
    <dbReference type="NCBI Taxonomy" id="1068625"/>
    <lineage>
        <taxon>Eukaryota</taxon>
        <taxon>Discoba</taxon>
        <taxon>Euglenozoa</taxon>
        <taxon>Kinetoplastea</taxon>
        <taxon>Metakinetoplastina</taxon>
        <taxon>Trypanosomatida</taxon>
        <taxon>Trypanosomatidae</taxon>
        <taxon>Trypanosoma</taxon>
        <taxon>Nannomonas</taxon>
    </lineage>
</organism>
<keyword evidence="2" id="KW-1185">Reference proteome</keyword>
<name>F9WJN8_TRYCI</name>